<organism evidence="2 3">
    <name type="scientific">Aspergillus indologenus CBS 114.80</name>
    <dbReference type="NCBI Taxonomy" id="1450541"/>
    <lineage>
        <taxon>Eukaryota</taxon>
        <taxon>Fungi</taxon>
        <taxon>Dikarya</taxon>
        <taxon>Ascomycota</taxon>
        <taxon>Pezizomycotina</taxon>
        <taxon>Eurotiomycetes</taxon>
        <taxon>Eurotiomycetidae</taxon>
        <taxon>Eurotiales</taxon>
        <taxon>Aspergillaceae</taxon>
        <taxon>Aspergillus</taxon>
        <taxon>Aspergillus subgen. Circumdati</taxon>
    </lineage>
</organism>
<dbReference type="AlphaFoldDB" id="A0A2V5HWY1"/>
<sequence>MTDVPTLLSTSIRPQSSRSHGCPPGNHLLASPALTRSQSTRLQCHQHTGSEHGDEATHFTQRNLKLSPASFSNKSARLAQSAERETLNLKVAGSTPALGFTFWSIPSFSTISFISLFLSPETPQAWHDSAGG</sequence>
<protein>
    <submittedName>
        <fullName evidence="2">Uncharacterized protein</fullName>
    </submittedName>
</protein>
<name>A0A2V5HWY1_9EURO</name>
<dbReference type="Proteomes" id="UP000248817">
    <property type="component" value="Unassembled WGS sequence"/>
</dbReference>
<evidence type="ECO:0000256" key="1">
    <source>
        <dbReference type="SAM" id="MobiDB-lite"/>
    </source>
</evidence>
<accession>A0A2V5HWY1</accession>
<evidence type="ECO:0000313" key="2">
    <source>
        <dbReference type="EMBL" id="PYI26604.1"/>
    </source>
</evidence>
<feature type="region of interest" description="Disordered" evidence="1">
    <location>
        <begin position="1"/>
        <end position="28"/>
    </location>
</feature>
<proteinExistence type="predicted"/>
<dbReference type="EMBL" id="KZ825591">
    <property type="protein sequence ID" value="PYI26604.1"/>
    <property type="molecule type" value="Genomic_DNA"/>
</dbReference>
<feature type="compositionally biased region" description="Polar residues" evidence="1">
    <location>
        <begin position="7"/>
        <end position="19"/>
    </location>
</feature>
<keyword evidence="3" id="KW-1185">Reference proteome</keyword>
<gene>
    <name evidence="2" type="ORF">BP00DRAFT_53449</name>
</gene>
<reference evidence="2 3" key="1">
    <citation type="submission" date="2018-02" db="EMBL/GenBank/DDBJ databases">
        <title>The genomes of Aspergillus section Nigri reveals drivers in fungal speciation.</title>
        <authorList>
            <consortium name="DOE Joint Genome Institute"/>
            <person name="Vesth T.C."/>
            <person name="Nybo J."/>
            <person name="Theobald S."/>
            <person name="Brandl J."/>
            <person name="Frisvad J.C."/>
            <person name="Nielsen K.F."/>
            <person name="Lyhne E.K."/>
            <person name="Kogle M.E."/>
            <person name="Kuo A."/>
            <person name="Riley R."/>
            <person name="Clum A."/>
            <person name="Nolan M."/>
            <person name="Lipzen A."/>
            <person name="Salamov A."/>
            <person name="Henrissat B."/>
            <person name="Wiebenga A."/>
            <person name="De vries R.P."/>
            <person name="Grigoriev I.V."/>
            <person name="Mortensen U.H."/>
            <person name="Andersen M.R."/>
            <person name="Baker S.E."/>
        </authorList>
    </citation>
    <scope>NUCLEOTIDE SEQUENCE [LARGE SCALE GENOMIC DNA]</scope>
    <source>
        <strain evidence="2 3">CBS 114.80</strain>
    </source>
</reference>
<evidence type="ECO:0000313" key="3">
    <source>
        <dbReference type="Proteomes" id="UP000248817"/>
    </source>
</evidence>